<dbReference type="OrthoDB" id="10006090at2759"/>
<feature type="region of interest" description="Disordered" evidence="1">
    <location>
        <begin position="145"/>
        <end position="192"/>
    </location>
</feature>
<evidence type="ECO:0000313" key="3">
    <source>
        <dbReference type="Proteomes" id="UP000269721"/>
    </source>
</evidence>
<proteinExistence type="predicted"/>
<feature type="region of interest" description="Disordered" evidence="1">
    <location>
        <begin position="1"/>
        <end position="57"/>
    </location>
</feature>
<protein>
    <submittedName>
        <fullName evidence="2">Uncharacterized protein</fullName>
    </submittedName>
</protein>
<gene>
    <name evidence="2" type="ORF">BDK51DRAFT_51765</name>
</gene>
<sequence>MAPLHDAHHFRLAQGEPSESGAVPPSLSPTSDHPSHSCSAHHQNAFSSADPPTQERSMTREILRKLSPKEADLVADPVVNARIYTKGTNVHYFSGSRIIEPGSKAAIDACTVMGARLFTENLIRHESQHGVLRVADPIDVTNRLDINAPSTTGRLSTQPPRRADHDRPSLARSRGPPRSIPMAPKEPSPSVALNPMQQAQQVVGLEDEFGRLFEWTTDLSVAHLEDYVVG</sequence>
<dbReference type="Proteomes" id="UP000269721">
    <property type="component" value="Unassembled WGS sequence"/>
</dbReference>
<feature type="compositionally biased region" description="Polar residues" evidence="1">
    <location>
        <begin position="28"/>
        <end position="56"/>
    </location>
</feature>
<keyword evidence="3" id="KW-1185">Reference proteome</keyword>
<accession>A0A4P9W0Q9</accession>
<feature type="compositionally biased region" description="Polar residues" evidence="1">
    <location>
        <begin position="148"/>
        <end position="159"/>
    </location>
</feature>
<evidence type="ECO:0000313" key="2">
    <source>
        <dbReference type="EMBL" id="RKO85741.1"/>
    </source>
</evidence>
<name>A0A4P9W0Q9_9FUNG</name>
<reference evidence="3" key="1">
    <citation type="journal article" date="2018" name="Nat. Microbiol.">
        <title>Leveraging single-cell genomics to expand the fungal tree of life.</title>
        <authorList>
            <person name="Ahrendt S.R."/>
            <person name="Quandt C.A."/>
            <person name="Ciobanu D."/>
            <person name="Clum A."/>
            <person name="Salamov A."/>
            <person name="Andreopoulos B."/>
            <person name="Cheng J.F."/>
            <person name="Woyke T."/>
            <person name="Pelin A."/>
            <person name="Henrissat B."/>
            <person name="Reynolds N.K."/>
            <person name="Benny G.L."/>
            <person name="Smith M.E."/>
            <person name="James T.Y."/>
            <person name="Grigoriev I.V."/>
        </authorList>
    </citation>
    <scope>NUCLEOTIDE SEQUENCE [LARGE SCALE GENOMIC DNA]</scope>
</reference>
<evidence type="ECO:0000256" key="1">
    <source>
        <dbReference type="SAM" id="MobiDB-lite"/>
    </source>
</evidence>
<organism evidence="2 3">
    <name type="scientific">Blyttiomyces helicus</name>
    <dbReference type="NCBI Taxonomy" id="388810"/>
    <lineage>
        <taxon>Eukaryota</taxon>
        <taxon>Fungi</taxon>
        <taxon>Fungi incertae sedis</taxon>
        <taxon>Chytridiomycota</taxon>
        <taxon>Chytridiomycota incertae sedis</taxon>
        <taxon>Chytridiomycetes</taxon>
        <taxon>Chytridiomycetes incertae sedis</taxon>
        <taxon>Blyttiomyces</taxon>
    </lineage>
</organism>
<dbReference type="AlphaFoldDB" id="A0A4P9W0Q9"/>
<dbReference type="EMBL" id="KZ998790">
    <property type="protein sequence ID" value="RKO85741.1"/>
    <property type="molecule type" value="Genomic_DNA"/>
</dbReference>